<dbReference type="STRING" id="1048205.AB852_23750"/>
<evidence type="ECO:0000313" key="3">
    <source>
        <dbReference type="Proteomes" id="UP000186455"/>
    </source>
</evidence>
<dbReference type="EMBL" id="LFBV01000006">
    <property type="protein sequence ID" value="OKH92646.1"/>
    <property type="molecule type" value="Genomic_DNA"/>
</dbReference>
<dbReference type="Proteomes" id="UP000186455">
    <property type="component" value="Unassembled WGS sequence"/>
</dbReference>
<feature type="region of interest" description="Disordered" evidence="1">
    <location>
        <begin position="41"/>
        <end position="60"/>
    </location>
</feature>
<gene>
    <name evidence="2" type="ORF">AB852_23750</name>
</gene>
<reference evidence="2 3" key="1">
    <citation type="submission" date="2015-06" db="EMBL/GenBank/DDBJ databases">
        <title>Cloning and characterization of the uncialamcin biosynthetic gene cluster.</title>
        <authorList>
            <person name="Yan X."/>
            <person name="Huang T."/>
            <person name="Ge H."/>
            <person name="Shen B."/>
        </authorList>
    </citation>
    <scope>NUCLEOTIDE SEQUENCE [LARGE SCALE GENOMIC DNA]</scope>
    <source>
        <strain evidence="2 3">DCA2648</strain>
    </source>
</reference>
<evidence type="ECO:0000313" key="2">
    <source>
        <dbReference type="EMBL" id="OKH92646.1"/>
    </source>
</evidence>
<dbReference type="RefSeq" id="WP_073792261.1">
    <property type="nucleotide sequence ID" value="NZ_JBITDR010000023.1"/>
</dbReference>
<name>A0A1Q4V488_9ACTN</name>
<keyword evidence="3" id="KW-1185">Reference proteome</keyword>
<accession>A0A1Q4V488</accession>
<evidence type="ECO:0008006" key="4">
    <source>
        <dbReference type="Google" id="ProtNLM"/>
    </source>
</evidence>
<dbReference type="AlphaFoldDB" id="A0A1Q4V488"/>
<evidence type="ECO:0000256" key="1">
    <source>
        <dbReference type="SAM" id="MobiDB-lite"/>
    </source>
</evidence>
<comment type="caution">
    <text evidence="2">The sequence shown here is derived from an EMBL/GenBank/DDBJ whole genome shotgun (WGS) entry which is preliminary data.</text>
</comment>
<organism evidence="2 3">
    <name type="scientific">Streptomyces uncialis</name>
    <dbReference type="NCBI Taxonomy" id="1048205"/>
    <lineage>
        <taxon>Bacteria</taxon>
        <taxon>Bacillati</taxon>
        <taxon>Actinomycetota</taxon>
        <taxon>Actinomycetes</taxon>
        <taxon>Kitasatosporales</taxon>
        <taxon>Streptomycetaceae</taxon>
        <taxon>Streptomyces</taxon>
    </lineage>
</organism>
<protein>
    <recommendedName>
        <fullName evidence="4">Secreted protein</fullName>
    </recommendedName>
</protein>
<sequence length="193" mass="20127">MQQPAVPELAHTHTRPIHWVATAAALAAVVAGSSFVQPDAATAVQKDGPEAVAKRAPGPAPDAADVTFPIDCGPVRAVVVRTAAGDLDGDGTPETVAVVRCDSSMGTPPNGVYVITRSTRPDTAPRVVATLVAPKDRLNVMDLAIRGSAVAATLLGYSSSDIPNCCPDERRRTTWKWRDGHFIASDPADARSV</sequence>
<proteinExistence type="predicted"/>